<dbReference type="InterPro" id="IPR001509">
    <property type="entry name" value="Epimerase_deHydtase"/>
</dbReference>
<protein>
    <submittedName>
        <fullName evidence="3">NAD-dependent epimerase/dehydratase family protein</fullName>
    </submittedName>
</protein>
<evidence type="ECO:0000259" key="2">
    <source>
        <dbReference type="Pfam" id="PF01370"/>
    </source>
</evidence>
<dbReference type="EMBL" id="JBHTKY010000007">
    <property type="protein sequence ID" value="MFD1165413.1"/>
    <property type="molecule type" value="Genomic_DNA"/>
</dbReference>
<dbReference type="PANTHER" id="PTHR14097">
    <property type="entry name" value="OXIDOREDUCTASE HTATIP2"/>
    <property type="match status" value="1"/>
</dbReference>
<dbReference type="Gene3D" id="3.40.50.720">
    <property type="entry name" value="NAD(P)-binding Rossmann-like Domain"/>
    <property type="match status" value="1"/>
</dbReference>
<evidence type="ECO:0000313" key="3">
    <source>
        <dbReference type="EMBL" id="MFD1165413.1"/>
    </source>
</evidence>
<sequence length="223" mass="25168">MQKVKVIITGTTGMVGEGVLQECLINPEVESVLIVNRREYPLQHPKLRQVILSDILEIDQLGNDLLDYNACYFCAGVSSVGMDEEEYTKMTYDLTLSFAQKLVKINSDITFCYVSGSGTDSSEKGRSMWARVKGKTENDLMKLPFKAVYNFRPAFMRPTPGAKNVKPLFRFITSLYPILRPFSKTYFLTLEEVGKAMIAVSIHGYNKHVLEVQDISFLASKNI</sequence>
<dbReference type="Pfam" id="PF01370">
    <property type="entry name" value="Epimerase"/>
    <property type="match status" value="1"/>
</dbReference>
<comment type="caution">
    <text evidence="3">The sequence shown here is derived from an EMBL/GenBank/DDBJ whole genome shotgun (WGS) entry which is preliminary data.</text>
</comment>
<evidence type="ECO:0000313" key="4">
    <source>
        <dbReference type="Proteomes" id="UP001597205"/>
    </source>
</evidence>
<name>A0ABW3RJM9_9SPHI</name>
<proteinExistence type="predicted"/>
<dbReference type="SUPFAM" id="SSF51735">
    <property type="entry name" value="NAD(P)-binding Rossmann-fold domains"/>
    <property type="match status" value="1"/>
</dbReference>
<evidence type="ECO:0000256" key="1">
    <source>
        <dbReference type="ARBA" id="ARBA00004370"/>
    </source>
</evidence>
<dbReference type="Proteomes" id="UP001597205">
    <property type="component" value="Unassembled WGS sequence"/>
</dbReference>
<organism evidence="3 4">
    <name type="scientific">Sphingobacterium daejeonense</name>
    <dbReference type="NCBI Taxonomy" id="371142"/>
    <lineage>
        <taxon>Bacteria</taxon>
        <taxon>Pseudomonadati</taxon>
        <taxon>Bacteroidota</taxon>
        <taxon>Sphingobacteriia</taxon>
        <taxon>Sphingobacteriales</taxon>
        <taxon>Sphingobacteriaceae</taxon>
        <taxon>Sphingobacterium</taxon>
    </lineage>
</organism>
<dbReference type="InterPro" id="IPR036291">
    <property type="entry name" value="NAD(P)-bd_dom_sf"/>
</dbReference>
<comment type="subcellular location">
    <subcellularLocation>
        <location evidence="1">Membrane</location>
    </subcellularLocation>
</comment>
<dbReference type="PANTHER" id="PTHR14097:SF8">
    <property type="entry name" value="NAD(P)-BINDING DOMAIN-CONTAINING PROTEIN"/>
    <property type="match status" value="1"/>
</dbReference>
<keyword evidence="4" id="KW-1185">Reference proteome</keyword>
<accession>A0ABW3RJM9</accession>
<feature type="domain" description="NAD-dependent epimerase/dehydratase" evidence="2">
    <location>
        <begin position="6"/>
        <end position="93"/>
    </location>
</feature>
<reference evidence="4" key="1">
    <citation type="journal article" date="2019" name="Int. J. Syst. Evol. Microbiol.">
        <title>The Global Catalogue of Microorganisms (GCM) 10K type strain sequencing project: providing services to taxonomists for standard genome sequencing and annotation.</title>
        <authorList>
            <consortium name="The Broad Institute Genomics Platform"/>
            <consortium name="The Broad Institute Genome Sequencing Center for Infectious Disease"/>
            <person name="Wu L."/>
            <person name="Ma J."/>
        </authorList>
    </citation>
    <scope>NUCLEOTIDE SEQUENCE [LARGE SCALE GENOMIC DNA]</scope>
    <source>
        <strain evidence="4">CCUG 52468</strain>
    </source>
</reference>
<gene>
    <name evidence="3" type="ORF">ACFQ2C_07340</name>
</gene>
<dbReference type="RefSeq" id="WP_138092621.1">
    <property type="nucleotide sequence ID" value="NZ_JBHTKY010000007.1"/>
</dbReference>